<dbReference type="PANTHER" id="PTHR30055">
    <property type="entry name" value="HTH-TYPE TRANSCRIPTIONAL REGULATOR RUTR"/>
    <property type="match status" value="1"/>
</dbReference>
<dbReference type="SUPFAM" id="SSF46689">
    <property type="entry name" value="Homeodomain-like"/>
    <property type="match status" value="1"/>
</dbReference>
<evidence type="ECO:0000256" key="4">
    <source>
        <dbReference type="PROSITE-ProRule" id="PRU00335"/>
    </source>
</evidence>
<organism evidence="6 7">
    <name type="scientific">Candidatus Allocopromorpha excrementigallinarum</name>
    <dbReference type="NCBI Taxonomy" id="2840742"/>
    <lineage>
        <taxon>Bacteria</taxon>
        <taxon>Bacillati</taxon>
        <taxon>Bacillota</taxon>
        <taxon>Clostridia</taxon>
        <taxon>Eubacteriales</taxon>
        <taxon>Eubacteriaceae</taxon>
        <taxon>Eubacteriaceae incertae sedis</taxon>
        <taxon>Candidatus Allocopromorpha</taxon>
    </lineage>
</organism>
<feature type="domain" description="HTH tetR-type" evidence="5">
    <location>
        <begin position="4"/>
        <end position="64"/>
    </location>
</feature>
<dbReference type="PRINTS" id="PR00455">
    <property type="entry name" value="HTHTETR"/>
</dbReference>
<dbReference type="Pfam" id="PF00440">
    <property type="entry name" value="TetR_N"/>
    <property type="match status" value="1"/>
</dbReference>
<reference evidence="6" key="2">
    <citation type="journal article" date="2021" name="PeerJ">
        <title>Extensive microbial diversity within the chicken gut microbiome revealed by metagenomics and culture.</title>
        <authorList>
            <person name="Gilroy R."/>
            <person name="Ravi A."/>
            <person name="Getino M."/>
            <person name="Pursley I."/>
            <person name="Horton D.L."/>
            <person name="Alikhan N.F."/>
            <person name="Baker D."/>
            <person name="Gharbi K."/>
            <person name="Hall N."/>
            <person name="Watson M."/>
            <person name="Adriaenssens E.M."/>
            <person name="Foster-Nyarko E."/>
            <person name="Jarju S."/>
            <person name="Secka A."/>
            <person name="Antonio M."/>
            <person name="Oren A."/>
            <person name="Chaudhuri R.R."/>
            <person name="La Ragione R."/>
            <person name="Hildebrand F."/>
            <person name="Pallen M.J."/>
        </authorList>
    </citation>
    <scope>NUCLEOTIDE SEQUENCE</scope>
    <source>
        <strain evidence="6">ChiHcec3-6078</strain>
    </source>
</reference>
<keyword evidence="2 4" id="KW-0238">DNA-binding</keyword>
<gene>
    <name evidence="6" type="ORF">IAC50_02285</name>
</gene>
<evidence type="ECO:0000256" key="1">
    <source>
        <dbReference type="ARBA" id="ARBA00023015"/>
    </source>
</evidence>
<evidence type="ECO:0000313" key="7">
    <source>
        <dbReference type="Proteomes" id="UP000824090"/>
    </source>
</evidence>
<evidence type="ECO:0000259" key="5">
    <source>
        <dbReference type="PROSITE" id="PS50977"/>
    </source>
</evidence>
<dbReference type="GO" id="GO:0003700">
    <property type="term" value="F:DNA-binding transcription factor activity"/>
    <property type="evidence" value="ECO:0007669"/>
    <property type="project" value="TreeGrafter"/>
</dbReference>
<evidence type="ECO:0000313" key="6">
    <source>
        <dbReference type="EMBL" id="HIU25313.1"/>
    </source>
</evidence>
<accession>A0A9D1L6S9</accession>
<keyword evidence="3" id="KW-0804">Transcription</keyword>
<sequence>MELTVTQQKILSSAKRWFLEKGFKSAPLRRIVSDAGFTLGAFYGYYKNKEELFYALTDETAQGLAAIVRSIGDDMQKLPPEQMLFSMLDCYLRRLPELADYLCAHREEMVLLLRCSGGTKYENFFDNFRIANMERISQGVETAEHTAKALRDIDPGSLDLMMRGYFDILARIILETEDKETVIRRMRDVALVYRNGMLSLMEETDHA</sequence>
<feature type="DNA-binding region" description="H-T-H motif" evidence="4">
    <location>
        <begin position="27"/>
        <end position="46"/>
    </location>
</feature>
<dbReference type="EMBL" id="DVMP01000048">
    <property type="protein sequence ID" value="HIU25313.1"/>
    <property type="molecule type" value="Genomic_DNA"/>
</dbReference>
<dbReference type="PANTHER" id="PTHR30055:SF234">
    <property type="entry name" value="HTH-TYPE TRANSCRIPTIONAL REGULATOR BETI"/>
    <property type="match status" value="1"/>
</dbReference>
<keyword evidence="1" id="KW-0805">Transcription regulation</keyword>
<dbReference type="InterPro" id="IPR001647">
    <property type="entry name" value="HTH_TetR"/>
</dbReference>
<dbReference type="AlphaFoldDB" id="A0A9D1L6S9"/>
<protein>
    <submittedName>
        <fullName evidence="6">TetR/AcrR family transcriptional regulator</fullName>
    </submittedName>
</protein>
<dbReference type="Gene3D" id="1.10.10.60">
    <property type="entry name" value="Homeodomain-like"/>
    <property type="match status" value="1"/>
</dbReference>
<dbReference type="Gene3D" id="1.10.357.10">
    <property type="entry name" value="Tetracycline Repressor, domain 2"/>
    <property type="match status" value="1"/>
</dbReference>
<dbReference type="PROSITE" id="PS50977">
    <property type="entry name" value="HTH_TETR_2"/>
    <property type="match status" value="1"/>
</dbReference>
<evidence type="ECO:0000256" key="3">
    <source>
        <dbReference type="ARBA" id="ARBA00023163"/>
    </source>
</evidence>
<proteinExistence type="predicted"/>
<dbReference type="InterPro" id="IPR050109">
    <property type="entry name" value="HTH-type_TetR-like_transc_reg"/>
</dbReference>
<reference evidence="6" key="1">
    <citation type="submission" date="2020-10" db="EMBL/GenBank/DDBJ databases">
        <authorList>
            <person name="Gilroy R."/>
        </authorList>
    </citation>
    <scope>NUCLEOTIDE SEQUENCE</scope>
    <source>
        <strain evidence="6">ChiHcec3-6078</strain>
    </source>
</reference>
<comment type="caution">
    <text evidence="6">The sequence shown here is derived from an EMBL/GenBank/DDBJ whole genome shotgun (WGS) entry which is preliminary data.</text>
</comment>
<evidence type="ECO:0000256" key="2">
    <source>
        <dbReference type="ARBA" id="ARBA00023125"/>
    </source>
</evidence>
<name>A0A9D1L6S9_9FIRM</name>
<dbReference type="Proteomes" id="UP000824090">
    <property type="component" value="Unassembled WGS sequence"/>
</dbReference>
<dbReference type="GO" id="GO:0000976">
    <property type="term" value="F:transcription cis-regulatory region binding"/>
    <property type="evidence" value="ECO:0007669"/>
    <property type="project" value="TreeGrafter"/>
</dbReference>
<dbReference type="InterPro" id="IPR009057">
    <property type="entry name" value="Homeodomain-like_sf"/>
</dbReference>